<organism evidence="6 7">
    <name type="scientific">Isosphaera pallida (strain ATCC 43644 / DSM 9630 / IS1B)</name>
    <dbReference type="NCBI Taxonomy" id="575540"/>
    <lineage>
        <taxon>Bacteria</taxon>
        <taxon>Pseudomonadati</taxon>
        <taxon>Planctomycetota</taxon>
        <taxon>Planctomycetia</taxon>
        <taxon>Isosphaerales</taxon>
        <taxon>Isosphaeraceae</taxon>
        <taxon>Isosphaera</taxon>
    </lineage>
</organism>
<dbReference type="PANTHER" id="PTHR30385">
    <property type="entry name" value="SIGMA FACTOR F FLAGELLAR"/>
    <property type="match status" value="1"/>
</dbReference>
<dbReference type="Gene3D" id="1.10.10.10">
    <property type="entry name" value="Winged helix-like DNA-binding domain superfamily/Winged helix DNA-binding domain"/>
    <property type="match status" value="1"/>
</dbReference>
<protein>
    <submittedName>
        <fullName evidence="6">RNA polymerase, sigma-24 subunit, ECF subfamily</fullName>
    </submittedName>
</protein>
<evidence type="ECO:0000256" key="3">
    <source>
        <dbReference type="ARBA" id="ARBA00023125"/>
    </source>
</evidence>
<dbReference type="InterPro" id="IPR013324">
    <property type="entry name" value="RNA_pol_sigma_r3/r4-like"/>
</dbReference>
<dbReference type="GO" id="GO:0003677">
    <property type="term" value="F:DNA binding"/>
    <property type="evidence" value="ECO:0007669"/>
    <property type="project" value="UniProtKB-KW"/>
</dbReference>
<dbReference type="GO" id="GO:0006352">
    <property type="term" value="P:DNA-templated transcription initiation"/>
    <property type="evidence" value="ECO:0007669"/>
    <property type="project" value="InterPro"/>
</dbReference>
<evidence type="ECO:0000259" key="5">
    <source>
        <dbReference type="Pfam" id="PF07638"/>
    </source>
</evidence>
<dbReference type="Gene3D" id="1.10.1740.10">
    <property type="match status" value="1"/>
</dbReference>
<dbReference type="Pfam" id="PF07638">
    <property type="entry name" value="Sigma70_ECF"/>
    <property type="match status" value="1"/>
</dbReference>
<keyword evidence="4" id="KW-0804">Transcription</keyword>
<dbReference type="KEGG" id="ipa:Isop_0069"/>
<dbReference type="SUPFAM" id="SSF88659">
    <property type="entry name" value="Sigma3 and sigma4 domains of RNA polymerase sigma factors"/>
    <property type="match status" value="1"/>
</dbReference>
<evidence type="ECO:0000313" key="7">
    <source>
        <dbReference type="Proteomes" id="UP000008631"/>
    </source>
</evidence>
<reference evidence="6 7" key="2">
    <citation type="journal article" date="2011" name="Stand. Genomic Sci.">
        <title>Complete genome sequence of Isosphaera pallida type strain (IS1B).</title>
        <authorList>
            <consortium name="US DOE Joint Genome Institute (JGI-PGF)"/>
            <person name="Goker M."/>
            <person name="Cleland D."/>
            <person name="Saunders E."/>
            <person name="Lapidus A."/>
            <person name="Nolan M."/>
            <person name="Lucas S."/>
            <person name="Hammon N."/>
            <person name="Deshpande S."/>
            <person name="Cheng J.F."/>
            <person name="Tapia R."/>
            <person name="Han C."/>
            <person name="Goodwin L."/>
            <person name="Pitluck S."/>
            <person name="Liolios K."/>
            <person name="Pagani I."/>
            <person name="Ivanova N."/>
            <person name="Mavromatis K."/>
            <person name="Pati A."/>
            <person name="Chen A."/>
            <person name="Palaniappan K."/>
            <person name="Land M."/>
            <person name="Hauser L."/>
            <person name="Chang Y.J."/>
            <person name="Jeffries C.D."/>
            <person name="Detter J.C."/>
            <person name="Beck B."/>
            <person name="Woyke T."/>
            <person name="Bristow J."/>
            <person name="Eisen J.A."/>
            <person name="Markowitz V."/>
            <person name="Hugenholtz P."/>
            <person name="Kyrpides N.C."/>
            <person name="Klenk H.P."/>
        </authorList>
    </citation>
    <scope>NUCLEOTIDE SEQUENCE [LARGE SCALE GENOMIC DNA]</scope>
    <source>
        <strain evidence="7">ATCC 43644 / DSM 9630 / IS1B</strain>
    </source>
</reference>
<dbReference type="SUPFAM" id="SSF88946">
    <property type="entry name" value="Sigma2 domain of RNA polymerase sigma factors"/>
    <property type="match status" value="1"/>
</dbReference>
<keyword evidence="7" id="KW-1185">Reference proteome</keyword>
<evidence type="ECO:0000256" key="4">
    <source>
        <dbReference type="ARBA" id="ARBA00023163"/>
    </source>
</evidence>
<dbReference type="GO" id="GO:0016987">
    <property type="term" value="F:sigma factor activity"/>
    <property type="evidence" value="ECO:0007669"/>
    <property type="project" value="UniProtKB-KW"/>
</dbReference>
<feature type="domain" description="RNA polymerase sigma-70 ECF-like HTH" evidence="5">
    <location>
        <begin position="113"/>
        <end position="303"/>
    </location>
</feature>
<dbReference type="EMBL" id="CP002353">
    <property type="protein sequence ID" value="ADV60666.1"/>
    <property type="molecule type" value="Genomic_DNA"/>
</dbReference>
<evidence type="ECO:0000313" key="6">
    <source>
        <dbReference type="EMBL" id="ADV60666.1"/>
    </source>
</evidence>
<dbReference type="InterPro" id="IPR053812">
    <property type="entry name" value="HTH_Sigma70_ECF-like"/>
</dbReference>
<dbReference type="InterPro" id="IPR013325">
    <property type="entry name" value="RNA_pol_sigma_r2"/>
</dbReference>
<dbReference type="STRING" id="575540.Isop_0069"/>
<dbReference type="InParanoid" id="E8R5C5"/>
<dbReference type="NCBIfam" id="TIGR02937">
    <property type="entry name" value="sigma70-ECF"/>
    <property type="match status" value="1"/>
</dbReference>
<dbReference type="PANTHER" id="PTHR30385:SF8">
    <property type="entry name" value="RNA POLYMERASE SIGMA-E FACTOR"/>
    <property type="match status" value="1"/>
</dbReference>
<dbReference type="InterPro" id="IPR036388">
    <property type="entry name" value="WH-like_DNA-bd_sf"/>
</dbReference>
<sequence>MIFLLLIVPPTLRTLGTRGPPRIKRGLVKSTRFTSRLRCRDDSKLRQGVVSELFDRPRSERNQSGIVIEAPRSTPLLILSFYWTLMRDDGVSVARSRKLQATPAMNPAVPPVELIARAKEGQAEALGDLCALYRNYLRMVVRSGLGAKLREKVELSDVVQEALVEVVRQFPQFTGTNEAALVGWMRRLVGQKLADLGRYHNRVKRAGGIAPLPLDVPVTPGGEGGDSAVGGGPARLLDMLALSQTSPSEAASNRELTVLLADALAQLPSNEADVLWLYHVEGLSFEAIGERLGISRKVARGIWARGLKTVKRQLEGPPGGSLKAEGFSP</sequence>
<dbReference type="CDD" id="cd06171">
    <property type="entry name" value="Sigma70_r4"/>
    <property type="match status" value="1"/>
</dbReference>
<dbReference type="AlphaFoldDB" id="E8R5C5"/>
<dbReference type="Proteomes" id="UP000008631">
    <property type="component" value="Chromosome"/>
</dbReference>
<evidence type="ECO:0000256" key="1">
    <source>
        <dbReference type="ARBA" id="ARBA00023015"/>
    </source>
</evidence>
<dbReference type="eggNOG" id="COG1595">
    <property type="taxonomic scope" value="Bacteria"/>
</dbReference>
<keyword evidence="3" id="KW-0238">DNA-binding</keyword>
<dbReference type="HOGENOM" id="CLU_047691_8_1_0"/>
<name>E8R5C5_ISOPI</name>
<dbReference type="InterPro" id="IPR014284">
    <property type="entry name" value="RNA_pol_sigma-70_dom"/>
</dbReference>
<keyword evidence="1" id="KW-0805">Transcription regulation</keyword>
<proteinExistence type="predicted"/>
<evidence type="ECO:0000256" key="2">
    <source>
        <dbReference type="ARBA" id="ARBA00023082"/>
    </source>
</evidence>
<keyword evidence="2" id="KW-0731">Sigma factor</keyword>
<accession>E8R5C5</accession>
<reference key="1">
    <citation type="submission" date="2010-11" db="EMBL/GenBank/DDBJ databases">
        <title>The complete sequence of chromosome of Isophaera pallida ATCC 43644.</title>
        <authorList>
            <consortium name="US DOE Joint Genome Institute (JGI-PGF)"/>
            <person name="Lucas S."/>
            <person name="Copeland A."/>
            <person name="Lapidus A."/>
            <person name="Bruce D."/>
            <person name="Goodwin L."/>
            <person name="Pitluck S."/>
            <person name="Kyrpides N."/>
            <person name="Mavromatis K."/>
            <person name="Pagani I."/>
            <person name="Ivanova N."/>
            <person name="Saunders E."/>
            <person name="Brettin T."/>
            <person name="Detter J.C."/>
            <person name="Han C."/>
            <person name="Tapia R."/>
            <person name="Land M."/>
            <person name="Hauser L."/>
            <person name="Markowitz V."/>
            <person name="Cheng J.-F."/>
            <person name="Hugenholtz P."/>
            <person name="Woyke T."/>
            <person name="Wu D."/>
            <person name="Eisen J.A."/>
        </authorList>
    </citation>
    <scope>NUCLEOTIDE SEQUENCE</scope>
    <source>
        <strain>ATCC 43644</strain>
    </source>
</reference>
<gene>
    <name evidence="6" type="ordered locus">Isop_0069</name>
</gene>